<dbReference type="GO" id="GO:0005680">
    <property type="term" value="C:anaphase-promoting complex"/>
    <property type="evidence" value="ECO:0007669"/>
    <property type="project" value="InterPro"/>
</dbReference>
<sequence>MISPLSIQLDLATGQQWDHKNRAPLRKIPPPHEDGLEDEIAGASDEWRRWPWAGPGELELWIRGSTLTWTLNQHVRKVLRVDDRILSAFPCRFYDYPHRPSMTLAAHWDEGLDNLGSCHEALTILQEGLLRVFFDNGEDFLVTLPFPRDVNVGGLALPTWFALLHPLEDLSRVVTKLKGQLKEVTNDSHQVILVESEPSLCLTFHKYSGQHYLWHMRGASADEISVAESTTFFQGRDRTSISGFQGPQHHTANPSRHHSSTSHRMDSCPQSPFGTSRTPTSSGYSQSSSAASSARNTPIPLPMNSLASIVRSPCSPKSSIIGRSQLQQSTLMGSLPRRRFQQTPGVTLREDPGVQDSHVVSLDVSLCLDHAWTEPPSIAKQNKGRPASHAFLATDTLQDQYLCYLQTHLEKLAMIRIERRASDDELAFGAVNHIPALDAAPIPALDMILILDQNRSMSLYSGQIKVSKVMFDYCPQTSRALPQLARIAHEISSLNLDSQPGTPVSLMTSSRPPSTSSTPVPSEFNESISTLSPVLPEGPTKVVHLKDPVHNHVTLVCQTGQQLRMELPSNSYCPIVQRCLESVSGCLPRDWAVKLQAKWFATRNAPGPTSMNPSKEWKLFAHCLLGSMGYQTSHFTLFPIDQDFDSLSPTLSVGVAHKKVRLMDQGSDGDWDFLLRSEHHQESGQQLSFLLGMDPVSRSENRDLPPDRFDGLMDMSADFFGHLPHIVLALHLLYEELKVSKEFADVLPYLAGLLVRLTADLRLSSYVRLYWSDYPQICPESLIEAQTRQMDSVRWKKLQPFSLPPSPPNIFILWRQLALEPNFTGNSDPLFPLLQGQMAKLTLIVSILMDNQTCANAILHMMAKKGKKNKSPLSGLLTQLKNTSFERIREPLQFLELLCKLGFDNNTLNTLPECISIPLRAYITQCKLSLPPTASKEGCLILGRNDVLARVNDAKTRPKRPAQEEVQALCWSEDHRLSDAEAMLDSENPIPITVTQKPDISDHEFVEEQERCLYAKCIRTMALPVGRAAFALNTTNAVMSEPVEIPTLCLSGRAPPRGSAVEMDHIETVPNMERWPMFHNGVAAGLAVDTLKVDATWITFNKPHDMVSVNGVIDMTQHAGFLYALGLSGTLSKLGKLDSYDYMMKGNEMISIGILLGMAASKKGSKDLIVTKKISTQLTALLPPSATELPLSHATQIAALLSLGLVYMGTGHRYIAEVCLRELGRPHGPDLENCSDRESYSLSAGLALGMVTLGQGSGLMSGPLADLQLADSLHHFMIGGPKSAVADKFRTTNVSQTLQFGDNINMDISGPGATLALGLMFFDSGNHAIANWMEAPESQFLLEFVRPDFLMLRTLAKGLILWSEITPSLDWIENHVPKAILPFCMVRPVDNHPSHVDYETINQAYCNIITGAALIMGIRFAGTCNQQAFEVLFDQTRRLVAISKRTIAELAGRATIEQCICVHVLALAIVMAGSGELEILRLIRYLRSRVGTKHPTVTYGSHMALHLALGLLFLSEGTMTLKTSPEAVAAMVCAFYPKFPTHSNDNRYHLQALRHLYVLATERRLLLPQDVTTGEAVYARFLVKYKDTEWYPGFETLQRAPILLPELKNIQSIQLQDDRYFTLEFDEDHISLLESVLKDNFGRLPIKQRAGCLSHVEDPLGFKSIAAQCLSMDPSFQWHSAGSTLLKTFSSDPKVKSFLQLLISPQGQSTHHQGHQDMKKLLVSLLYECCSHEKMELLPAWLELYRTAVSPDKSLFGPTMSNFLLFIDIAKYCRLSLVPEVVVSWQQKNARNLNALFQKAHGPSAFLQEKVSRYSFQFSQVNDKNPLKV</sequence>
<evidence type="ECO:0000256" key="3">
    <source>
        <dbReference type="ARBA" id="ARBA00022737"/>
    </source>
</evidence>
<feature type="compositionally biased region" description="Low complexity" evidence="6">
    <location>
        <begin position="281"/>
        <end position="294"/>
    </location>
</feature>
<keyword evidence="2" id="KW-0132">Cell division</keyword>
<dbReference type="STRING" id="6832.A0A553PRK9"/>
<dbReference type="GO" id="GO:0031145">
    <property type="term" value="P:anaphase-promoting complex-dependent catabolic process"/>
    <property type="evidence" value="ECO:0007669"/>
    <property type="project" value="TreeGrafter"/>
</dbReference>
<feature type="compositionally biased region" description="Polar residues" evidence="6">
    <location>
        <begin position="268"/>
        <end position="280"/>
    </location>
</feature>
<dbReference type="GO" id="GO:0070979">
    <property type="term" value="P:protein K11-linked ubiquitination"/>
    <property type="evidence" value="ECO:0007669"/>
    <property type="project" value="TreeGrafter"/>
</dbReference>
<dbReference type="EMBL" id="VCGU01000001">
    <property type="protein sequence ID" value="TRY80301.1"/>
    <property type="molecule type" value="Genomic_DNA"/>
</dbReference>
<accession>A0A553PRK9</accession>
<dbReference type="GO" id="GO:0060090">
    <property type="term" value="F:molecular adaptor activity"/>
    <property type="evidence" value="ECO:0007669"/>
    <property type="project" value="TreeGrafter"/>
</dbReference>
<gene>
    <name evidence="10" type="ORF">TCAL_04317</name>
</gene>
<feature type="domain" description="Anaphase-promoting complex subunit 1 middle" evidence="8">
    <location>
        <begin position="628"/>
        <end position="947"/>
    </location>
</feature>
<feature type="domain" description="Anaphase-promoting complex subunit 1 C-terminal" evidence="7">
    <location>
        <begin position="1685"/>
        <end position="1750"/>
    </location>
</feature>
<dbReference type="InterPro" id="IPR041221">
    <property type="entry name" value="APC1_C"/>
</dbReference>
<dbReference type="GO" id="GO:0007091">
    <property type="term" value="P:metaphase/anaphase transition of mitotic cell cycle"/>
    <property type="evidence" value="ECO:0007669"/>
    <property type="project" value="TreeGrafter"/>
</dbReference>
<dbReference type="Gene3D" id="1.25.10.10">
    <property type="entry name" value="Leucine-rich Repeat Variant"/>
    <property type="match status" value="2"/>
</dbReference>
<evidence type="ECO:0000256" key="4">
    <source>
        <dbReference type="ARBA" id="ARBA00022776"/>
    </source>
</evidence>
<protein>
    <submittedName>
        <fullName evidence="10">Uncharacterized protein</fullName>
    </submittedName>
</protein>
<comment type="caution">
    <text evidence="10">The sequence shown here is derived from an EMBL/GenBank/DDBJ whole genome shotgun (WGS) entry which is preliminary data.</text>
</comment>
<dbReference type="Pfam" id="PF18122">
    <property type="entry name" value="APC1_C"/>
    <property type="match status" value="1"/>
</dbReference>
<keyword evidence="4" id="KW-0498">Mitosis</keyword>
<evidence type="ECO:0000259" key="8">
    <source>
        <dbReference type="Pfam" id="PF20518"/>
    </source>
</evidence>
<evidence type="ECO:0000313" key="11">
    <source>
        <dbReference type="Proteomes" id="UP000318571"/>
    </source>
</evidence>
<dbReference type="PANTHER" id="PTHR12827:SF3">
    <property type="entry name" value="ANAPHASE-PROMOTING COMPLEX SUBUNIT 1"/>
    <property type="match status" value="1"/>
</dbReference>
<organism evidence="10 11">
    <name type="scientific">Tigriopus californicus</name>
    <name type="common">Marine copepod</name>
    <dbReference type="NCBI Taxonomy" id="6832"/>
    <lineage>
        <taxon>Eukaryota</taxon>
        <taxon>Metazoa</taxon>
        <taxon>Ecdysozoa</taxon>
        <taxon>Arthropoda</taxon>
        <taxon>Crustacea</taxon>
        <taxon>Multicrustacea</taxon>
        <taxon>Hexanauplia</taxon>
        <taxon>Copepoda</taxon>
        <taxon>Harpacticoida</taxon>
        <taxon>Harpacticidae</taxon>
        <taxon>Tigriopus</taxon>
    </lineage>
</organism>
<dbReference type="InterPro" id="IPR046794">
    <property type="entry name" value="Apc1_MidN"/>
</dbReference>
<evidence type="ECO:0000256" key="1">
    <source>
        <dbReference type="ARBA" id="ARBA00010547"/>
    </source>
</evidence>
<evidence type="ECO:0000259" key="9">
    <source>
        <dbReference type="Pfam" id="PF21282"/>
    </source>
</evidence>
<evidence type="ECO:0000313" key="10">
    <source>
        <dbReference type="EMBL" id="TRY80301.1"/>
    </source>
</evidence>
<dbReference type="GO" id="GO:0051301">
    <property type="term" value="P:cell division"/>
    <property type="evidence" value="ECO:0007669"/>
    <property type="project" value="UniProtKB-KW"/>
</dbReference>
<dbReference type="InterPro" id="IPR048971">
    <property type="entry name" value="Apc1_3rd"/>
</dbReference>
<feature type="compositionally biased region" description="Low complexity" evidence="6">
    <location>
        <begin position="508"/>
        <end position="522"/>
    </location>
</feature>
<evidence type="ECO:0000256" key="6">
    <source>
        <dbReference type="SAM" id="MobiDB-lite"/>
    </source>
</evidence>
<keyword evidence="11" id="KW-1185">Reference proteome</keyword>
<keyword evidence="3" id="KW-0677">Repeat</keyword>
<evidence type="ECO:0000256" key="5">
    <source>
        <dbReference type="ARBA" id="ARBA00023306"/>
    </source>
</evidence>
<feature type="domain" description="Anaphase-promoting complex subunit 1 beta-sandwich" evidence="9">
    <location>
        <begin position="1564"/>
        <end position="1649"/>
    </location>
</feature>
<dbReference type="InterPro" id="IPR024990">
    <property type="entry name" value="Apc1"/>
</dbReference>
<dbReference type="Proteomes" id="UP000318571">
    <property type="component" value="Chromosome 12"/>
</dbReference>
<dbReference type="OMA" id="MQPPDSR"/>
<evidence type="ECO:0000259" key="7">
    <source>
        <dbReference type="Pfam" id="PF18122"/>
    </source>
</evidence>
<dbReference type="Pfam" id="PF20518">
    <property type="entry name" value="Apc1_MidN"/>
    <property type="match status" value="1"/>
</dbReference>
<reference evidence="10 11" key="1">
    <citation type="journal article" date="2018" name="Nat. Ecol. Evol.">
        <title>Genomic signatures of mitonuclear coevolution across populations of Tigriopus californicus.</title>
        <authorList>
            <person name="Barreto F.S."/>
            <person name="Watson E.T."/>
            <person name="Lima T.G."/>
            <person name="Willett C.S."/>
            <person name="Edmands S."/>
            <person name="Li W."/>
            <person name="Burton R.S."/>
        </authorList>
    </citation>
    <scope>NUCLEOTIDE SEQUENCE [LARGE SCALE GENOMIC DNA]</scope>
    <source>
        <strain evidence="10 11">San Diego</strain>
    </source>
</reference>
<comment type="similarity">
    <text evidence="1">Belongs to the APC1 family.</text>
</comment>
<dbReference type="PANTHER" id="PTHR12827">
    <property type="entry name" value="MEIOTIC CHECKPOINT REGULATOR TSG24 FAMILY MEMBER"/>
    <property type="match status" value="1"/>
</dbReference>
<feature type="compositionally biased region" description="Polar residues" evidence="6">
    <location>
        <begin position="240"/>
        <end position="254"/>
    </location>
</feature>
<feature type="region of interest" description="Disordered" evidence="6">
    <location>
        <begin position="498"/>
        <end position="523"/>
    </location>
</feature>
<proteinExistence type="inferred from homology"/>
<evidence type="ECO:0000256" key="2">
    <source>
        <dbReference type="ARBA" id="ARBA00022618"/>
    </source>
</evidence>
<dbReference type="Pfam" id="PF21282">
    <property type="entry name" value="APC1_3rd"/>
    <property type="match status" value="1"/>
</dbReference>
<feature type="compositionally biased region" description="Polar residues" evidence="6">
    <location>
        <begin position="498"/>
        <end position="507"/>
    </location>
</feature>
<keyword evidence="5" id="KW-0131">Cell cycle</keyword>
<name>A0A553PRK9_TIGCA</name>
<feature type="region of interest" description="Disordered" evidence="6">
    <location>
        <begin position="237"/>
        <end position="299"/>
    </location>
</feature>
<dbReference type="InterPro" id="IPR011989">
    <property type="entry name" value="ARM-like"/>
</dbReference>